<dbReference type="EMBL" id="LNQE01000430">
    <property type="protein sequence ID" value="KUG26623.1"/>
    <property type="molecule type" value="Genomic_DNA"/>
</dbReference>
<gene>
    <name evidence="7" type="ORF">ASZ90_003535</name>
</gene>
<dbReference type="Pfam" id="PF00213">
    <property type="entry name" value="OSCP"/>
    <property type="match status" value="1"/>
</dbReference>
<dbReference type="AlphaFoldDB" id="A0A0W8G0D4"/>
<accession>A0A0W8G0D4</accession>
<dbReference type="GO" id="GO:0016020">
    <property type="term" value="C:membrane"/>
    <property type="evidence" value="ECO:0007669"/>
    <property type="project" value="UniProtKB-SubCell"/>
</dbReference>
<comment type="subcellular location">
    <subcellularLocation>
        <location evidence="1">Membrane</location>
    </subcellularLocation>
</comment>
<keyword evidence="7" id="KW-0378">Hydrolase</keyword>
<dbReference type="Gene3D" id="1.10.520.20">
    <property type="entry name" value="N-terminal domain of the delta subunit of the F1F0-ATP synthase"/>
    <property type="match status" value="1"/>
</dbReference>
<dbReference type="EC" id="3.6.3.14" evidence="7"/>
<organism evidence="7">
    <name type="scientific">hydrocarbon metagenome</name>
    <dbReference type="NCBI Taxonomy" id="938273"/>
    <lineage>
        <taxon>unclassified sequences</taxon>
        <taxon>metagenomes</taxon>
        <taxon>ecological metagenomes</taxon>
    </lineage>
</organism>
<dbReference type="NCBIfam" id="TIGR01145">
    <property type="entry name" value="ATP_synt_delta"/>
    <property type="match status" value="1"/>
</dbReference>
<keyword evidence="4" id="KW-0406">Ion transport</keyword>
<keyword evidence="3" id="KW-0375">Hydrogen ion transport</keyword>
<evidence type="ECO:0000313" key="7">
    <source>
        <dbReference type="EMBL" id="KUG26623.1"/>
    </source>
</evidence>
<sequence>MSVFSITNRYASALLKQAENTNRFDVVSDDLQLVHDTLESSKELRVALKSPVINEEKKKSILNALFGSKIDKESANFLNFVVKKNREDILFEITKRYLELRDEKMNIVPAKVTTAFELSNNEKELLTKSLENYSKKNVRISFDVDSALIGGFIVQLKDKMLDASVIQQLSLLRKRLAKSDQTLVN</sequence>
<proteinExistence type="inferred from homology"/>
<comment type="caution">
    <text evidence="7">The sequence shown here is derived from an EMBL/GenBank/DDBJ whole genome shotgun (WGS) entry which is preliminary data.</text>
</comment>
<reference evidence="7" key="1">
    <citation type="journal article" date="2015" name="Proc. Natl. Acad. Sci. U.S.A.">
        <title>Networks of energetic and metabolic interactions define dynamics in microbial communities.</title>
        <authorList>
            <person name="Embree M."/>
            <person name="Liu J.K."/>
            <person name="Al-Bassam M.M."/>
            <person name="Zengler K."/>
        </authorList>
    </citation>
    <scope>NUCLEOTIDE SEQUENCE</scope>
</reference>
<evidence type="ECO:0000256" key="3">
    <source>
        <dbReference type="ARBA" id="ARBA00022781"/>
    </source>
</evidence>
<dbReference type="InterPro" id="IPR026015">
    <property type="entry name" value="ATP_synth_OSCP/delta_N_sf"/>
</dbReference>
<dbReference type="GO" id="GO:0016787">
    <property type="term" value="F:hydrolase activity"/>
    <property type="evidence" value="ECO:0007669"/>
    <property type="project" value="UniProtKB-KW"/>
</dbReference>
<protein>
    <submittedName>
        <fullName evidence="7">Atp synthase delta chain</fullName>
        <ecNumber evidence="7">3.6.3.14</ecNumber>
    </submittedName>
</protein>
<keyword evidence="2" id="KW-0813">Transport</keyword>
<dbReference type="PANTHER" id="PTHR11910">
    <property type="entry name" value="ATP SYNTHASE DELTA CHAIN"/>
    <property type="match status" value="1"/>
</dbReference>
<evidence type="ECO:0000256" key="4">
    <source>
        <dbReference type="ARBA" id="ARBA00023065"/>
    </source>
</evidence>
<dbReference type="PRINTS" id="PR00125">
    <property type="entry name" value="ATPASEDELTA"/>
</dbReference>
<evidence type="ECO:0000256" key="6">
    <source>
        <dbReference type="ARBA" id="ARBA00023310"/>
    </source>
</evidence>
<evidence type="ECO:0000256" key="2">
    <source>
        <dbReference type="ARBA" id="ARBA00022448"/>
    </source>
</evidence>
<dbReference type="InterPro" id="IPR000711">
    <property type="entry name" value="ATPase_OSCP/dsu"/>
</dbReference>
<dbReference type="GO" id="GO:0046933">
    <property type="term" value="F:proton-transporting ATP synthase activity, rotational mechanism"/>
    <property type="evidence" value="ECO:0007669"/>
    <property type="project" value="InterPro"/>
</dbReference>
<keyword evidence="6" id="KW-0066">ATP synthesis</keyword>
<dbReference type="HAMAP" id="MF_01416">
    <property type="entry name" value="ATP_synth_delta_bact"/>
    <property type="match status" value="1"/>
</dbReference>
<evidence type="ECO:0000256" key="5">
    <source>
        <dbReference type="ARBA" id="ARBA00023136"/>
    </source>
</evidence>
<keyword evidence="5" id="KW-0472">Membrane</keyword>
<evidence type="ECO:0000256" key="1">
    <source>
        <dbReference type="ARBA" id="ARBA00004370"/>
    </source>
</evidence>
<name>A0A0W8G0D4_9ZZZZ</name>
<dbReference type="SUPFAM" id="SSF47928">
    <property type="entry name" value="N-terminal domain of the delta subunit of the F1F0-ATP synthase"/>
    <property type="match status" value="1"/>
</dbReference>